<gene>
    <name evidence="5" type="ORF">FZC76_17815</name>
</gene>
<dbReference type="PANTHER" id="PTHR12526:SF629">
    <property type="entry name" value="TEICHURONIC ACID BIOSYNTHESIS GLYCOSYLTRANSFERASE TUAH-RELATED"/>
    <property type="match status" value="1"/>
</dbReference>
<dbReference type="Pfam" id="PF13439">
    <property type="entry name" value="Glyco_transf_4"/>
    <property type="match status" value="1"/>
</dbReference>
<evidence type="ECO:0000259" key="3">
    <source>
        <dbReference type="Pfam" id="PF13439"/>
    </source>
</evidence>
<organism evidence="5 6">
    <name type="scientific">Sutcliffiella horikoshii</name>
    <dbReference type="NCBI Taxonomy" id="79883"/>
    <lineage>
        <taxon>Bacteria</taxon>
        <taxon>Bacillati</taxon>
        <taxon>Bacillota</taxon>
        <taxon>Bacilli</taxon>
        <taxon>Bacillales</taxon>
        <taxon>Bacillaceae</taxon>
        <taxon>Sutcliffiella</taxon>
    </lineage>
</organism>
<feature type="domain" description="Glycosyltransferase subfamily 4-like N-terminal" evidence="3">
    <location>
        <begin position="24"/>
        <end position="202"/>
    </location>
</feature>
<dbReference type="AlphaFoldDB" id="A0A5D4SU73"/>
<dbReference type="OrthoDB" id="9813214at2"/>
<dbReference type="InterPro" id="IPR028098">
    <property type="entry name" value="Glyco_trans_4-like_N"/>
</dbReference>
<dbReference type="InterPro" id="IPR058592">
    <property type="entry name" value="Gtf3_C"/>
</dbReference>
<comment type="caution">
    <text evidence="5">The sequence shown here is derived from an EMBL/GenBank/DDBJ whole genome shotgun (WGS) entry which is preliminary data.</text>
</comment>
<proteinExistence type="predicted"/>
<dbReference type="PANTHER" id="PTHR12526">
    <property type="entry name" value="GLYCOSYLTRANSFERASE"/>
    <property type="match status" value="1"/>
</dbReference>
<evidence type="ECO:0000256" key="2">
    <source>
        <dbReference type="ARBA" id="ARBA00022679"/>
    </source>
</evidence>
<sequence length="413" mass="47964">MKKKVCIMVDSHSFLDARIFKKQAKSLYRVGYDVTLIVPRRDGFLYDVDGTPFTKKFLKKSFTHEGIKIVTYNRKKTSDTLKEITQNITKKQYVNTTDPLAILGIEQNADIYHCHELFSLYSGVCVKEKLLKKGNKNVKLIYDSHEVYPDPFIKLPADRHLVYKKMLVTLIKHVDFTITVSEAIKSWFLAMNPTLRVEVIYNTPPFSNKTKKQSMPNKSGFILCHEGSISKERGNIDKIIDMTKASINKVDFKFKIIGGTRAGSPLPIPQEIEENIIQTGWVKYEEIPSFMEDVDLGWVDNDLQELSLNRTFALPNKFFSYLNNGVPVLVNKCYEMEKFIKTYKCGIVIDKFNVTGREYAEAIAYFINKPEKLNEMSDNALKVMEKVYCWEKMEDILYYIYEFLLSSKIKYIY</sequence>
<dbReference type="EMBL" id="VTEV01000007">
    <property type="protein sequence ID" value="TYS65742.1"/>
    <property type="molecule type" value="Genomic_DNA"/>
</dbReference>
<accession>A0A5D4SU73</accession>
<dbReference type="RefSeq" id="WP_148989515.1">
    <property type="nucleotide sequence ID" value="NZ_VTEV01000007.1"/>
</dbReference>
<protein>
    <submittedName>
        <fullName evidence="5">Glycosyltransferase family 4 protein</fullName>
    </submittedName>
</protein>
<dbReference type="SUPFAM" id="SSF53756">
    <property type="entry name" value="UDP-Glycosyltransferase/glycogen phosphorylase"/>
    <property type="match status" value="1"/>
</dbReference>
<evidence type="ECO:0000256" key="1">
    <source>
        <dbReference type="ARBA" id="ARBA00022676"/>
    </source>
</evidence>
<keyword evidence="1" id="KW-0328">Glycosyltransferase</keyword>
<dbReference type="Pfam" id="PF26337">
    <property type="entry name" value="Gtf3_C"/>
    <property type="match status" value="1"/>
</dbReference>
<dbReference type="GO" id="GO:0016757">
    <property type="term" value="F:glycosyltransferase activity"/>
    <property type="evidence" value="ECO:0007669"/>
    <property type="project" value="UniProtKB-KW"/>
</dbReference>
<evidence type="ECO:0000313" key="6">
    <source>
        <dbReference type="Proteomes" id="UP000322524"/>
    </source>
</evidence>
<evidence type="ECO:0000259" key="4">
    <source>
        <dbReference type="Pfam" id="PF26337"/>
    </source>
</evidence>
<dbReference type="Gene3D" id="3.40.50.2000">
    <property type="entry name" value="Glycogen Phosphorylase B"/>
    <property type="match status" value="2"/>
</dbReference>
<reference evidence="5 6" key="1">
    <citation type="submission" date="2019-08" db="EMBL/GenBank/DDBJ databases">
        <title>Bacillus genomes from the desert of Cuatro Cienegas, Coahuila.</title>
        <authorList>
            <person name="Olmedo-Alvarez G."/>
        </authorList>
    </citation>
    <scope>NUCLEOTIDE SEQUENCE [LARGE SCALE GENOMIC DNA]</scope>
    <source>
        <strain evidence="5 6">CH28_1T</strain>
    </source>
</reference>
<name>A0A5D4SU73_9BACI</name>
<evidence type="ECO:0000313" key="5">
    <source>
        <dbReference type="EMBL" id="TYS65742.1"/>
    </source>
</evidence>
<feature type="domain" description="Glucosyltransferase 3-like C-terminal" evidence="4">
    <location>
        <begin position="270"/>
        <end position="353"/>
    </location>
</feature>
<keyword evidence="2 5" id="KW-0808">Transferase</keyword>
<dbReference type="Proteomes" id="UP000322524">
    <property type="component" value="Unassembled WGS sequence"/>
</dbReference>